<evidence type="ECO:0000259" key="4">
    <source>
        <dbReference type="PROSITE" id="PS50949"/>
    </source>
</evidence>
<gene>
    <name evidence="5" type="ORF">B0I21_1093</name>
</gene>
<evidence type="ECO:0000313" key="6">
    <source>
        <dbReference type="Proteomes" id="UP000294752"/>
    </source>
</evidence>
<dbReference type="CDD" id="cd07377">
    <property type="entry name" value="WHTH_GntR"/>
    <property type="match status" value="1"/>
</dbReference>
<keyword evidence="2 5" id="KW-0238">DNA-binding</keyword>
<keyword evidence="3" id="KW-0804">Transcription</keyword>
<dbReference type="InterPro" id="IPR008920">
    <property type="entry name" value="TF_FadR/GntR_C"/>
</dbReference>
<dbReference type="InterPro" id="IPR000524">
    <property type="entry name" value="Tscrpt_reg_HTH_GntR"/>
</dbReference>
<dbReference type="Pfam" id="PF07729">
    <property type="entry name" value="FCD"/>
    <property type="match status" value="1"/>
</dbReference>
<dbReference type="OrthoDB" id="9799482at2"/>
<dbReference type="PRINTS" id="PR00035">
    <property type="entry name" value="HTHGNTR"/>
</dbReference>
<dbReference type="EMBL" id="SNZV01000009">
    <property type="protein sequence ID" value="TDS10238.1"/>
    <property type="molecule type" value="Genomic_DNA"/>
</dbReference>
<name>A0A4R7CX27_9SPHI</name>
<protein>
    <submittedName>
        <fullName evidence="5">DNA-binding FadR family transcriptional regulator</fullName>
    </submittedName>
</protein>
<evidence type="ECO:0000256" key="2">
    <source>
        <dbReference type="ARBA" id="ARBA00023125"/>
    </source>
</evidence>
<dbReference type="SMART" id="SM00345">
    <property type="entry name" value="HTH_GNTR"/>
    <property type="match status" value="1"/>
</dbReference>
<dbReference type="InterPro" id="IPR011711">
    <property type="entry name" value="GntR_C"/>
</dbReference>
<evidence type="ECO:0000256" key="3">
    <source>
        <dbReference type="ARBA" id="ARBA00023163"/>
    </source>
</evidence>
<dbReference type="GO" id="GO:0003700">
    <property type="term" value="F:DNA-binding transcription factor activity"/>
    <property type="evidence" value="ECO:0007669"/>
    <property type="project" value="InterPro"/>
</dbReference>
<dbReference type="SUPFAM" id="SSF46785">
    <property type="entry name" value="Winged helix' DNA-binding domain"/>
    <property type="match status" value="1"/>
</dbReference>
<keyword evidence="6" id="KW-1185">Reference proteome</keyword>
<sequence length="215" mass="23377">MIKRTSLAEEVSERIKAKIKTGEYGLGSRLPTEPALMQVFGVGRSSVREAIRMLANLGYLDVQQGVGTFVAGSDGNEALGEVFEKAPLADLLEVRQLLEIRIAEKAAENRSTKDLGRMAAALKKRKIEADAGALETCIEADIAFHQAIADACGNPILMELYGTSSKHVAIAFKQIYANTTVFVSTQVSHERLFLAIEQRDAAQARSLLNEIIESV</sequence>
<dbReference type="GO" id="GO:0003677">
    <property type="term" value="F:DNA binding"/>
    <property type="evidence" value="ECO:0007669"/>
    <property type="project" value="UniProtKB-KW"/>
</dbReference>
<dbReference type="Proteomes" id="UP000294752">
    <property type="component" value="Unassembled WGS sequence"/>
</dbReference>
<dbReference type="SUPFAM" id="SSF48008">
    <property type="entry name" value="GntR ligand-binding domain-like"/>
    <property type="match status" value="1"/>
</dbReference>
<dbReference type="Gene3D" id="1.20.120.530">
    <property type="entry name" value="GntR ligand-binding domain-like"/>
    <property type="match status" value="1"/>
</dbReference>
<dbReference type="Gene3D" id="1.10.10.10">
    <property type="entry name" value="Winged helix-like DNA-binding domain superfamily/Winged helix DNA-binding domain"/>
    <property type="match status" value="1"/>
</dbReference>
<evidence type="ECO:0000313" key="5">
    <source>
        <dbReference type="EMBL" id="TDS10238.1"/>
    </source>
</evidence>
<keyword evidence="1" id="KW-0805">Transcription regulation</keyword>
<dbReference type="Pfam" id="PF00392">
    <property type="entry name" value="GntR"/>
    <property type="match status" value="1"/>
</dbReference>
<dbReference type="PANTHER" id="PTHR43537">
    <property type="entry name" value="TRANSCRIPTIONAL REGULATOR, GNTR FAMILY"/>
    <property type="match status" value="1"/>
</dbReference>
<dbReference type="AlphaFoldDB" id="A0A4R7CX27"/>
<dbReference type="InterPro" id="IPR036390">
    <property type="entry name" value="WH_DNA-bd_sf"/>
</dbReference>
<proteinExistence type="predicted"/>
<dbReference type="PROSITE" id="PS50949">
    <property type="entry name" value="HTH_GNTR"/>
    <property type="match status" value="1"/>
</dbReference>
<dbReference type="PANTHER" id="PTHR43537:SF47">
    <property type="entry name" value="REGULATORY PROTEIN GNTR HTH"/>
    <property type="match status" value="1"/>
</dbReference>
<feature type="domain" description="HTH gntR-type" evidence="4">
    <location>
        <begin position="5"/>
        <end position="73"/>
    </location>
</feature>
<dbReference type="InterPro" id="IPR036388">
    <property type="entry name" value="WH-like_DNA-bd_sf"/>
</dbReference>
<accession>A0A4R7CX27</accession>
<dbReference type="SMART" id="SM00895">
    <property type="entry name" value="FCD"/>
    <property type="match status" value="1"/>
</dbReference>
<evidence type="ECO:0000256" key="1">
    <source>
        <dbReference type="ARBA" id="ARBA00023015"/>
    </source>
</evidence>
<organism evidence="5 6">
    <name type="scientific">Sphingobacterium paludis</name>
    <dbReference type="NCBI Taxonomy" id="1476465"/>
    <lineage>
        <taxon>Bacteria</taxon>
        <taxon>Pseudomonadati</taxon>
        <taxon>Bacteroidota</taxon>
        <taxon>Sphingobacteriia</taxon>
        <taxon>Sphingobacteriales</taxon>
        <taxon>Sphingobacteriaceae</taxon>
        <taxon>Sphingobacterium</taxon>
    </lineage>
</organism>
<dbReference type="RefSeq" id="WP_133641588.1">
    <property type="nucleotide sequence ID" value="NZ_SNZV01000009.1"/>
</dbReference>
<reference evidence="5 6" key="1">
    <citation type="submission" date="2019-03" db="EMBL/GenBank/DDBJ databases">
        <title>Genomic Encyclopedia of Type Strains, Phase III (KMG-III): the genomes of soil and plant-associated and newly described type strains.</title>
        <authorList>
            <person name="Whitman W."/>
        </authorList>
    </citation>
    <scope>NUCLEOTIDE SEQUENCE [LARGE SCALE GENOMIC DNA]</scope>
    <source>
        <strain evidence="5 6">CGMCC 1.12801</strain>
    </source>
</reference>
<comment type="caution">
    <text evidence="5">The sequence shown here is derived from an EMBL/GenBank/DDBJ whole genome shotgun (WGS) entry which is preliminary data.</text>
</comment>